<feature type="domain" description="Cupin type-2" evidence="1">
    <location>
        <begin position="33"/>
        <end position="91"/>
    </location>
</feature>
<dbReference type="InterPro" id="IPR013096">
    <property type="entry name" value="Cupin_2"/>
</dbReference>
<dbReference type="PIRSF" id="PIRSF029883">
    <property type="entry name" value="KdgF"/>
    <property type="match status" value="1"/>
</dbReference>
<dbReference type="CDD" id="cd02238">
    <property type="entry name" value="cupin_KdgF"/>
    <property type="match status" value="1"/>
</dbReference>
<dbReference type="AlphaFoldDB" id="A0A0P0YYL1"/>
<proteinExistence type="predicted"/>
<dbReference type="InterPro" id="IPR052535">
    <property type="entry name" value="Bacilysin_H2HPP_isomerase"/>
</dbReference>
<dbReference type="InterPro" id="IPR025499">
    <property type="entry name" value="KdgF"/>
</dbReference>
<dbReference type="EMBL" id="LC066372">
    <property type="protein sequence ID" value="BAT26614.1"/>
    <property type="molecule type" value="Genomic_DNA"/>
</dbReference>
<reference evidence="2" key="1">
    <citation type="journal article" date="2015" name="Proc. Natl. Acad. Sci. U.S.A.">
        <title>Bacterial clade with the ribosomal RNA operon on a small plasmid rather than the chromosome.</title>
        <authorList>
            <person name="Anda M."/>
            <person name="Ohtsubo Y."/>
            <person name="Okubo T."/>
            <person name="Sugawara M."/>
            <person name="Nagata Y."/>
            <person name="Tsuda M."/>
            <person name="Minamisawa K."/>
            <person name="Mitsui H."/>
        </authorList>
    </citation>
    <scope>NUCLEOTIDE SEQUENCE</scope>
    <source>
        <strain evidence="2">DSM 14790</strain>
    </source>
</reference>
<accession>A0A0P0YYL1</accession>
<dbReference type="InterPro" id="IPR011051">
    <property type="entry name" value="RmlC_Cupin_sf"/>
</dbReference>
<evidence type="ECO:0000259" key="1">
    <source>
        <dbReference type="Pfam" id="PF07883"/>
    </source>
</evidence>
<organism evidence="2">
    <name type="scientific">Aurantimonas coralicida</name>
    <dbReference type="NCBI Taxonomy" id="182270"/>
    <lineage>
        <taxon>Bacteria</taxon>
        <taxon>Pseudomonadati</taxon>
        <taxon>Pseudomonadota</taxon>
        <taxon>Alphaproteobacteria</taxon>
        <taxon>Hyphomicrobiales</taxon>
        <taxon>Aurantimonadaceae</taxon>
        <taxon>Aurantimonas</taxon>
    </lineage>
</organism>
<protein>
    <submittedName>
        <fullName evidence="2">Putative pectin degradation protein</fullName>
    </submittedName>
</protein>
<dbReference type="PANTHER" id="PTHR40112">
    <property type="entry name" value="H2HPP ISOMERASE"/>
    <property type="match status" value="1"/>
</dbReference>
<evidence type="ECO:0000313" key="2">
    <source>
        <dbReference type="EMBL" id="BAT26614.1"/>
    </source>
</evidence>
<dbReference type="PANTHER" id="PTHR40112:SF1">
    <property type="entry name" value="H2HPP ISOMERASE"/>
    <property type="match status" value="1"/>
</dbReference>
<dbReference type="InterPro" id="IPR014710">
    <property type="entry name" value="RmlC-like_jellyroll"/>
</dbReference>
<dbReference type="RefSeq" id="WP_024351849.1">
    <property type="nucleotide sequence ID" value="NZ_BBWN01000042.1"/>
</dbReference>
<dbReference type="Pfam" id="PF07883">
    <property type="entry name" value="Cupin_2"/>
    <property type="match status" value="1"/>
</dbReference>
<name>A0A0P0YYL1_9HYPH</name>
<dbReference type="SUPFAM" id="SSF51182">
    <property type="entry name" value="RmlC-like cupins"/>
    <property type="match status" value="1"/>
</dbReference>
<sequence>MSTIVETPGDWTQVDASTRRRILTHSPEMMVVEVEFQPGGCGPAHSHPHLQATYVRQGVFDFTIAGRTRRVTAGDSLVVPSNAVHSCFSATGGTLIDIFTPAREDFL</sequence>
<dbReference type="Gene3D" id="2.60.120.10">
    <property type="entry name" value="Jelly Rolls"/>
    <property type="match status" value="1"/>
</dbReference>